<evidence type="ECO:0000313" key="1">
    <source>
        <dbReference type="EMBL" id="NNJ18172.1"/>
    </source>
</evidence>
<keyword evidence="2" id="KW-1185">Reference proteome</keyword>
<dbReference type="NCBIfam" id="TIGR03344">
    <property type="entry name" value="VI_effect_Hcp1"/>
    <property type="match status" value="1"/>
</dbReference>
<dbReference type="Proteomes" id="UP000010448">
    <property type="component" value="Unassembled WGS sequence"/>
</dbReference>
<proteinExistence type="predicted"/>
<dbReference type="EMBL" id="AMWJ02000002">
    <property type="protein sequence ID" value="NNJ18172.1"/>
    <property type="molecule type" value="Genomic_DNA"/>
</dbReference>
<gene>
    <name evidence="1" type="ORF">CSV86_024825</name>
</gene>
<dbReference type="PANTHER" id="PTHR34319">
    <property type="entry name" value="MAJOR EXPORTED PROTEIN"/>
    <property type="match status" value="1"/>
</dbReference>
<evidence type="ECO:0000313" key="2">
    <source>
        <dbReference type="Proteomes" id="UP000010448"/>
    </source>
</evidence>
<protein>
    <submittedName>
        <fullName evidence="1">Hcp family type VI secretion system effector</fullName>
    </submittedName>
</protein>
<dbReference type="Gene3D" id="2.30.110.20">
    <property type="entry name" value="Hcp1-like"/>
    <property type="match status" value="1"/>
</dbReference>
<organism evidence="1 2">
    <name type="scientific">Pseudomonas bharatica CSV86</name>
    <dbReference type="NCBI Taxonomy" id="1005395"/>
    <lineage>
        <taxon>Bacteria</taxon>
        <taxon>Pseudomonadati</taxon>
        <taxon>Pseudomonadota</taxon>
        <taxon>Gammaproteobacteria</taxon>
        <taxon>Pseudomonadales</taxon>
        <taxon>Pseudomonadaceae</taxon>
        <taxon>Pseudomonas</taxon>
        <taxon>Pseudomonas bharatica</taxon>
    </lineage>
</organism>
<reference evidence="1 2" key="1">
    <citation type="journal article" date="2013" name="Genome Announc.">
        <title>Genome Sequence of Naphthalene-Degrading Soil Bacterium Pseudomonas putida CSV86.</title>
        <authorList>
            <person name="Phale P.S."/>
            <person name="Paliwal V."/>
            <person name="Raju S.C."/>
            <person name="Modak A."/>
            <person name="Purohit H.J."/>
        </authorList>
    </citation>
    <scope>NUCLEOTIDE SEQUENCE [LARGE SCALE GENOMIC DNA]</scope>
    <source>
        <strain evidence="1 2">CSV86</strain>
    </source>
</reference>
<dbReference type="Pfam" id="PF05638">
    <property type="entry name" value="T6SS_HCP"/>
    <property type="match status" value="1"/>
</dbReference>
<dbReference type="RefSeq" id="WP_170395033.1">
    <property type="nucleotide sequence ID" value="NZ_AMWJ02000002.1"/>
</dbReference>
<dbReference type="PANTHER" id="PTHR34319:SF7">
    <property type="entry name" value="HNH ENDONUCLEASE DOMAIN-CONTAINING PROTEIN"/>
    <property type="match status" value="1"/>
</dbReference>
<comment type="caution">
    <text evidence="1">The sequence shown here is derived from an EMBL/GenBank/DDBJ whole genome shotgun (WGS) entry which is preliminary data.</text>
</comment>
<dbReference type="InterPro" id="IPR036624">
    <property type="entry name" value="Hcp1-lik_sf"/>
</dbReference>
<dbReference type="InterPro" id="IPR052947">
    <property type="entry name" value="T6SS_Hcp1_domain"/>
</dbReference>
<dbReference type="InterPro" id="IPR008514">
    <property type="entry name" value="T6SS_Hcp"/>
</dbReference>
<sequence length="169" mass="18740">MANHSYMRITGTKSGLISARCSTPESIGNLCQAGHTDQILVLSMTHTMTSVSNVSSAVHNPFVIHKLLDKASPLLAKALTDREEIECEIDLYRRAGSFDQKYYTVLLKGARVVSVTLNIPDVLMFNDAQATEQLVLRYSSITWTHHIATTTSFAFSGWRNEHPTFVLPA</sequence>
<dbReference type="SUPFAM" id="SSF141452">
    <property type="entry name" value="Hcp1-like"/>
    <property type="match status" value="1"/>
</dbReference>
<name>A0A7K4EKH3_9PSED</name>
<dbReference type="AlphaFoldDB" id="A0A7K4EKH3"/>
<accession>A0A7K4EKH3</accession>